<dbReference type="RefSeq" id="WP_190762113.1">
    <property type="nucleotide sequence ID" value="NZ_JACXLD010000001.1"/>
</dbReference>
<comment type="similarity">
    <text evidence="1">Belongs to the UPF0149 family.</text>
</comment>
<dbReference type="AlphaFoldDB" id="A0A927C0E2"/>
<dbReference type="EMBL" id="JACXLD010000001">
    <property type="protein sequence ID" value="MBD2857873.1"/>
    <property type="molecule type" value="Genomic_DNA"/>
</dbReference>
<evidence type="ECO:0000256" key="1">
    <source>
        <dbReference type="ARBA" id="ARBA00038308"/>
    </source>
</evidence>
<keyword evidence="3" id="KW-1185">Reference proteome</keyword>
<accession>A0A927C0E2</accession>
<dbReference type="InterPro" id="IPR036255">
    <property type="entry name" value="YgfB-like_sf"/>
</dbReference>
<organism evidence="2 3">
    <name type="scientific">Spongiibacter pelagi</name>
    <dbReference type="NCBI Taxonomy" id="2760804"/>
    <lineage>
        <taxon>Bacteria</taxon>
        <taxon>Pseudomonadati</taxon>
        <taxon>Pseudomonadota</taxon>
        <taxon>Gammaproteobacteria</taxon>
        <taxon>Cellvibrionales</taxon>
        <taxon>Spongiibacteraceae</taxon>
        <taxon>Spongiibacter</taxon>
    </lineage>
</organism>
<comment type="caution">
    <text evidence="2">The sequence shown here is derived from an EMBL/GenBank/DDBJ whole genome shotgun (WGS) entry which is preliminary data.</text>
</comment>
<dbReference type="GO" id="GO:0005829">
    <property type="term" value="C:cytosol"/>
    <property type="evidence" value="ECO:0007669"/>
    <property type="project" value="TreeGrafter"/>
</dbReference>
<protein>
    <submittedName>
        <fullName evidence="2">UPF0149 family protein</fullName>
    </submittedName>
</protein>
<dbReference type="InterPro" id="IPR011978">
    <property type="entry name" value="YgfB-like"/>
</dbReference>
<name>A0A927C0E2_9GAMM</name>
<evidence type="ECO:0000313" key="3">
    <source>
        <dbReference type="Proteomes" id="UP000610558"/>
    </source>
</evidence>
<sequence>MAQQLDHDGLADIFLALGALSPPAELHGYASGYVAAGGKTIAEEAWPQHCMELLDCEQPNPEQAVELYRVYSSVKQDLTSNNMDFLLLLPGEEFELGLRLASLGQWCQGFLTGFAMAGKQRLAEKGSSKYSDELTEALGDIAAIAQISEDEAGDEQGEQDFFAICEYLRVVTMTIYAECVDLSAQQPASGRLH</sequence>
<dbReference type="SUPFAM" id="SSF101327">
    <property type="entry name" value="YgfB-like"/>
    <property type="match status" value="1"/>
</dbReference>
<dbReference type="PANTHER" id="PTHR37528:SF1">
    <property type="entry name" value="UPF0149 PROTEIN YGFB"/>
    <property type="match status" value="1"/>
</dbReference>
<dbReference type="Gene3D" id="1.20.120.740">
    <property type="entry name" value="YgfB uncharacterised protein family UPF0149, PF03695"/>
    <property type="match status" value="1"/>
</dbReference>
<proteinExistence type="inferred from homology"/>
<gene>
    <name evidence="2" type="ORF">IB286_02560</name>
</gene>
<evidence type="ECO:0000313" key="2">
    <source>
        <dbReference type="EMBL" id="MBD2857873.1"/>
    </source>
</evidence>
<dbReference type="PANTHER" id="PTHR37528">
    <property type="entry name" value="UPF0149 PROTEIN YGFB"/>
    <property type="match status" value="1"/>
</dbReference>
<reference evidence="2" key="1">
    <citation type="submission" date="2020-09" db="EMBL/GenBank/DDBJ databases">
        <authorList>
            <person name="Yoon J.-W."/>
        </authorList>
    </citation>
    <scope>NUCLEOTIDE SEQUENCE</scope>
    <source>
        <strain evidence="2">KMU-158</strain>
    </source>
</reference>
<dbReference type="Proteomes" id="UP000610558">
    <property type="component" value="Unassembled WGS sequence"/>
</dbReference>
<dbReference type="Pfam" id="PF03695">
    <property type="entry name" value="UPF0149"/>
    <property type="match status" value="1"/>
</dbReference>